<evidence type="ECO:0000256" key="5">
    <source>
        <dbReference type="SAM" id="MobiDB-lite"/>
    </source>
</evidence>
<organism evidence="7 8">
    <name type="scientific">Streptococcus canis</name>
    <dbReference type="NCBI Taxonomy" id="1329"/>
    <lineage>
        <taxon>Bacteria</taxon>
        <taxon>Bacillati</taxon>
        <taxon>Bacillota</taxon>
        <taxon>Bacilli</taxon>
        <taxon>Lactobacillales</taxon>
        <taxon>Streptococcaceae</taxon>
        <taxon>Streptococcus</taxon>
    </lineage>
</organism>
<evidence type="ECO:0000256" key="4">
    <source>
        <dbReference type="ARBA" id="ARBA00023088"/>
    </source>
</evidence>
<dbReference type="Proteomes" id="UP000280759">
    <property type="component" value="Unassembled WGS sequence"/>
</dbReference>
<dbReference type="NCBIfam" id="TIGR01167">
    <property type="entry name" value="LPXTG_anchor"/>
    <property type="match status" value="1"/>
</dbReference>
<protein>
    <submittedName>
        <fullName evidence="7">Cell surface antigen I/II</fullName>
    </submittedName>
</protein>
<keyword evidence="2" id="KW-0964">Secreted</keyword>
<name>A0A3P5Y2T1_STRCB</name>
<evidence type="ECO:0000256" key="2">
    <source>
        <dbReference type="ARBA" id="ARBA00022525"/>
    </source>
</evidence>
<keyword evidence="3" id="KW-0732">Signal</keyword>
<gene>
    <name evidence="7" type="primary">spaP_2</name>
    <name evidence="7" type="ORF">FMV2238Y02_23800</name>
</gene>
<dbReference type="Pfam" id="PF00746">
    <property type="entry name" value="Gram_pos_anchor"/>
    <property type="match status" value="1"/>
</dbReference>
<evidence type="ECO:0000259" key="6">
    <source>
        <dbReference type="PROSITE" id="PS50847"/>
    </source>
</evidence>
<reference evidence="7 8" key="1">
    <citation type="submission" date="2018-10" db="EMBL/GenBank/DDBJ databases">
        <authorList>
            <consortium name="Molecular Microbiology and Infection Unit (UMMI)"/>
            <person name="Machado M."/>
        </authorList>
    </citation>
    <scope>NUCLEOTIDE SEQUENCE [LARGE SCALE GENOMIC DNA]</scope>
    <source>
        <strain evidence="7">FMV2238.02</strain>
    </source>
</reference>
<accession>A0A3P5Y2T1</accession>
<keyword evidence="8" id="KW-1185">Reference proteome</keyword>
<evidence type="ECO:0000313" key="8">
    <source>
        <dbReference type="Proteomes" id="UP000280759"/>
    </source>
</evidence>
<keyword evidence="1" id="KW-0134">Cell wall</keyword>
<evidence type="ECO:0000313" key="7">
    <source>
        <dbReference type="EMBL" id="VDC43915.1"/>
    </source>
</evidence>
<dbReference type="Gene3D" id="2.60.40.740">
    <property type="match status" value="1"/>
</dbReference>
<feature type="domain" description="Gram-positive cocci surface proteins LPxTG" evidence="6">
    <location>
        <begin position="61"/>
        <end position="94"/>
    </location>
</feature>
<evidence type="ECO:0000256" key="1">
    <source>
        <dbReference type="ARBA" id="ARBA00022512"/>
    </source>
</evidence>
<feature type="region of interest" description="Disordered" evidence="5">
    <location>
        <begin position="22"/>
        <end position="63"/>
    </location>
</feature>
<dbReference type="EMBL" id="UXEP01000079">
    <property type="protein sequence ID" value="VDC43915.1"/>
    <property type="molecule type" value="Genomic_DNA"/>
</dbReference>
<sequence>MKRIASGVVENTVLHTVNGYTISSNTVKTTTPEPEQPTPTQPTPPQPPIPTQEPPVPASVLPNTGESQSLLALVGGGLLLGLAYGLSKLKMEDN</sequence>
<dbReference type="InterPro" id="IPR019931">
    <property type="entry name" value="LPXTG_anchor"/>
</dbReference>
<keyword evidence="4" id="KW-0572">Peptidoglycan-anchor</keyword>
<feature type="compositionally biased region" description="Pro residues" evidence="5">
    <location>
        <begin position="34"/>
        <end position="57"/>
    </location>
</feature>
<dbReference type="AlphaFoldDB" id="A0A3P5Y2T1"/>
<proteinExistence type="predicted"/>
<evidence type="ECO:0000256" key="3">
    <source>
        <dbReference type="ARBA" id="ARBA00022729"/>
    </source>
</evidence>
<dbReference type="PROSITE" id="PS50847">
    <property type="entry name" value="GRAM_POS_ANCHORING"/>
    <property type="match status" value="1"/>
</dbReference>